<evidence type="ECO:0000313" key="4">
    <source>
        <dbReference type="EMBL" id="TWT53872.1"/>
    </source>
</evidence>
<evidence type="ECO:0000256" key="2">
    <source>
        <dbReference type="SAM" id="SignalP"/>
    </source>
</evidence>
<dbReference type="SUPFAM" id="SSF69318">
    <property type="entry name" value="Integrin alpha N-terminal domain"/>
    <property type="match status" value="1"/>
</dbReference>
<dbReference type="AlphaFoldDB" id="A0A5C5WVK9"/>
<dbReference type="InterPro" id="IPR011519">
    <property type="entry name" value="UnbV_ASPIC"/>
</dbReference>
<evidence type="ECO:0000256" key="1">
    <source>
        <dbReference type="ARBA" id="ARBA00022729"/>
    </source>
</evidence>
<feature type="signal peptide" evidence="2">
    <location>
        <begin position="1"/>
        <end position="22"/>
    </location>
</feature>
<dbReference type="InterPro" id="IPR013517">
    <property type="entry name" value="FG-GAP"/>
</dbReference>
<keyword evidence="5" id="KW-1185">Reference proteome</keyword>
<evidence type="ECO:0000313" key="5">
    <source>
        <dbReference type="Proteomes" id="UP000316598"/>
    </source>
</evidence>
<organism evidence="4 5">
    <name type="scientific">Rubripirellula amarantea</name>
    <dbReference type="NCBI Taxonomy" id="2527999"/>
    <lineage>
        <taxon>Bacteria</taxon>
        <taxon>Pseudomonadati</taxon>
        <taxon>Planctomycetota</taxon>
        <taxon>Planctomycetia</taxon>
        <taxon>Pirellulales</taxon>
        <taxon>Pirellulaceae</taxon>
        <taxon>Rubripirellula</taxon>
    </lineage>
</organism>
<keyword evidence="1 2" id="KW-0732">Signal</keyword>
<gene>
    <name evidence="4" type="ORF">Pla22_15060</name>
</gene>
<dbReference type="Pfam" id="PF07593">
    <property type="entry name" value="UnbV_ASPIC"/>
    <property type="match status" value="1"/>
</dbReference>
<reference evidence="4 5" key="1">
    <citation type="submission" date="2019-02" db="EMBL/GenBank/DDBJ databases">
        <title>Deep-cultivation of Planctomycetes and their phenomic and genomic characterization uncovers novel biology.</title>
        <authorList>
            <person name="Wiegand S."/>
            <person name="Jogler M."/>
            <person name="Boedeker C."/>
            <person name="Pinto D."/>
            <person name="Vollmers J."/>
            <person name="Rivas-Marin E."/>
            <person name="Kohn T."/>
            <person name="Peeters S.H."/>
            <person name="Heuer A."/>
            <person name="Rast P."/>
            <person name="Oberbeckmann S."/>
            <person name="Bunk B."/>
            <person name="Jeske O."/>
            <person name="Meyerdierks A."/>
            <person name="Storesund J.E."/>
            <person name="Kallscheuer N."/>
            <person name="Luecker S."/>
            <person name="Lage O.M."/>
            <person name="Pohl T."/>
            <person name="Merkel B.J."/>
            <person name="Hornburger P."/>
            <person name="Mueller R.-W."/>
            <person name="Bruemmer F."/>
            <person name="Labrenz M."/>
            <person name="Spormann A.M."/>
            <person name="Op Den Camp H."/>
            <person name="Overmann J."/>
            <person name="Amann R."/>
            <person name="Jetten M.S.M."/>
            <person name="Mascher T."/>
            <person name="Medema M.H."/>
            <person name="Devos D.P."/>
            <person name="Kaster A.-K."/>
            <person name="Ovreas L."/>
            <person name="Rohde M."/>
            <person name="Galperin M.Y."/>
            <person name="Jogler C."/>
        </authorList>
    </citation>
    <scope>NUCLEOTIDE SEQUENCE [LARGE SCALE GENOMIC DNA]</scope>
    <source>
        <strain evidence="4 5">Pla22</strain>
    </source>
</reference>
<dbReference type="Pfam" id="PF13517">
    <property type="entry name" value="FG-GAP_3"/>
    <property type="match status" value="3"/>
</dbReference>
<sequence precursor="true">MSTTKTLVAALSLFAIFASVHADEPLSSHDRMRERLQEIDREHQNVPLYGPASLKLARQEFDQARAKKDIIAMLHAIHRVGRELTLIGRPDKALETLAVADPIFASLRGKVHPAKLAEFEAKYFLAKGVAALRKAENENCVHCQEGEGCLFPISGKGIHIRKEGSTLAAEYLKQTLSFEPDNLTAIWLLNIAHMTLGTFPDGVPELYRIPKERLTASIDFPRFRNIALPMGLDTLSLSGGVIAEDFDGDHDTDIMVSEWSTKGQIRFFRNMGDGTFEDQTEASNLNGIFGGLNLVQADYDNDGDEDVLVLRGAWLRQYGFHPNSLLENDGNGVFTDVTFDVGLAGEDSDGNSLDFPTQTGAWADYDNDGDLDLLVGNEAHPNQLFENDGAGSFRDVAAVKGLSGKAFTKAVAWADIDGDGFPEWYESNYMAPNRLFKNEGGNSFSEITQQAGVADPKASFAVWFWDYNNDGQLDLYCPGYLEGIENVTADYFVPDAEGTYDALYEGKGDGTFQSVGLQRGFVNATQTMGCNFGDLNNDGFLDIYLGTGYPAVEGLMPNVMYLNQAGKNFADVSIPGGFSHLQKGHAIAFADFDNDGDQDVFAELGGAYAGDGFQNALFENPGFGNHSIKLRLIGEKSNRNAIGARVRLTFRDGEPAKTRSVYRWISSGSSFGSHSFRQEIGVGSAIKVDEIEVYWPTSKHTQVFRDVDVDQYYVVDEFAEALKPISIKATTFDSE</sequence>
<feature type="domain" description="ASPIC/UnbV" evidence="3">
    <location>
        <begin position="641"/>
        <end position="713"/>
    </location>
</feature>
<dbReference type="PANTHER" id="PTHR16026">
    <property type="entry name" value="CARTILAGE ACIDIC PROTEIN 1"/>
    <property type="match status" value="1"/>
</dbReference>
<comment type="caution">
    <text evidence="4">The sequence shown here is derived from an EMBL/GenBank/DDBJ whole genome shotgun (WGS) entry which is preliminary data.</text>
</comment>
<dbReference type="InterPro" id="IPR028994">
    <property type="entry name" value="Integrin_alpha_N"/>
</dbReference>
<evidence type="ECO:0000259" key="3">
    <source>
        <dbReference type="Pfam" id="PF07593"/>
    </source>
</evidence>
<dbReference type="Gene3D" id="2.130.10.130">
    <property type="entry name" value="Integrin alpha, N-terminal"/>
    <property type="match status" value="2"/>
</dbReference>
<proteinExistence type="predicted"/>
<dbReference type="Proteomes" id="UP000316598">
    <property type="component" value="Unassembled WGS sequence"/>
</dbReference>
<feature type="chain" id="PRO_5022813814" evidence="2">
    <location>
        <begin position="23"/>
        <end position="735"/>
    </location>
</feature>
<dbReference type="InterPro" id="IPR027039">
    <property type="entry name" value="Crtac1"/>
</dbReference>
<protein>
    <submittedName>
        <fullName evidence="4">FG-GAP repeat protein</fullName>
    </submittedName>
</protein>
<dbReference type="PANTHER" id="PTHR16026:SF0">
    <property type="entry name" value="CARTILAGE ACIDIC PROTEIN 1"/>
    <property type="match status" value="1"/>
</dbReference>
<name>A0A5C5WVK9_9BACT</name>
<dbReference type="EMBL" id="SJPI01000001">
    <property type="protein sequence ID" value="TWT53872.1"/>
    <property type="molecule type" value="Genomic_DNA"/>
</dbReference>
<accession>A0A5C5WVK9</accession>